<keyword evidence="1" id="KW-0472">Membrane</keyword>
<keyword evidence="1" id="KW-1133">Transmembrane helix</keyword>
<dbReference type="Proteomes" id="UP001153148">
    <property type="component" value="Unassembled WGS sequence"/>
</dbReference>
<feature type="transmembrane region" description="Helical" evidence="1">
    <location>
        <begin position="23"/>
        <end position="42"/>
    </location>
</feature>
<evidence type="ECO:0000256" key="1">
    <source>
        <dbReference type="SAM" id="Phobius"/>
    </source>
</evidence>
<organism evidence="2 3">
    <name type="scientific">Timema podura</name>
    <name type="common">Walking stick</name>
    <dbReference type="NCBI Taxonomy" id="61482"/>
    <lineage>
        <taxon>Eukaryota</taxon>
        <taxon>Metazoa</taxon>
        <taxon>Ecdysozoa</taxon>
        <taxon>Arthropoda</taxon>
        <taxon>Hexapoda</taxon>
        <taxon>Insecta</taxon>
        <taxon>Pterygota</taxon>
        <taxon>Neoptera</taxon>
        <taxon>Polyneoptera</taxon>
        <taxon>Phasmatodea</taxon>
        <taxon>Timematodea</taxon>
        <taxon>Timematoidea</taxon>
        <taxon>Timematidae</taxon>
        <taxon>Timema</taxon>
    </lineage>
</organism>
<protein>
    <submittedName>
        <fullName evidence="2">Uncharacterized protein</fullName>
    </submittedName>
</protein>
<evidence type="ECO:0000313" key="2">
    <source>
        <dbReference type="EMBL" id="CAG2069540.1"/>
    </source>
</evidence>
<accession>A0ABN7PUA4</accession>
<sequence length="50" mass="5865">MNFISYLLVWFVNLVGKGLSLDISMFWFILVKCLFFIFVNIVRSSQSKPC</sequence>
<name>A0ABN7PUA4_TIMPD</name>
<reference evidence="2" key="1">
    <citation type="submission" date="2021-03" db="EMBL/GenBank/DDBJ databases">
        <authorList>
            <person name="Tran Van P."/>
        </authorList>
    </citation>
    <scope>NUCLEOTIDE SEQUENCE</scope>
</reference>
<keyword evidence="3" id="KW-1185">Reference proteome</keyword>
<gene>
    <name evidence="2" type="ORF">TPAB3V08_LOCUS16482</name>
</gene>
<proteinExistence type="predicted"/>
<dbReference type="EMBL" id="CAJPIN010149107">
    <property type="protein sequence ID" value="CAG2069540.1"/>
    <property type="molecule type" value="Genomic_DNA"/>
</dbReference>
<comment type="caution">
    <text evidence="2">The sequence shown here is derived from an EMBL/GenBank/DDBJ whole genome shotgun (WGS) entry which is preliminary data.</text>
</comment>
<evidence type="ECO:0000313" key="3">
    <source>
        <dbReference type="Proteomes" id="UP001153148"/>
    </source>
</evidence>
<keyword evidence="1" id="KW-0812">Transmembrane</keyword>